<dbReference type="KEGG" id="acae:HYG86_17675"/>
<evidence type="ECO:0000313" key="3">
    <source>
        <dbReference type="Proteomes" id="UP000516160"/>
    </source>
</evidence>
<reference evidence="2 3" key="1">
    <citation type="submission" date="2020-07" db="EMBL/GenBank/DDBJ databases">
        <title>Alkalicella. sp. LB2 genome.</title>
        <authorList>
            <person name="Postec A."/>
            <person name="Quemeneur M."/>
        </authorList>
    </citation>
    <scope>NUCLEOTIDE SEQUENCE [LARGE SCALE GENOMIC DNA]</scope>
    <source>
        <strain evidence="2 3">LB2</strain>
    </source>
</reference>
<gene>
    <name evidence="2" type="ORF">HYG86_17675</name>
</gene>
<feature type="transmembrane region" description="Helical" evidence="1">
    <location>
        <begin position="36"/>
        <end position="56"/>
    </location>
</feature>
<dbReference type="Proteomes" id="UP000516160">
    <property type="component" value="Chromosome"/>
</dbReference>
<evidence type="ECO:0000313" key="2">
    <source>
        <dbReference type="EMBL" id="QNO16750.1"/>
    </source>
</evidence>
<organism evidence="2 3">
    <name type="scientific">Alkalicella caledoniensis</name>
    <dbReference type="NCBI Taxonomy" id="2731377"/>
    <lineage>
        <taxon>Bacteria</taxon>
        <taxon>Bacillati</taxon>
        <taxon>Bacillota</taxon>
        <taxon>Clostridia</taxon>
        <taxon>Eubacteriales</taxon>
        <taxon>Proteinivoracaceae</taxon>
        <taxon>Alkalicella</taxon>
    </lineage>
</organism>
<evidence type="ECO:0008006" key="4">
    <source>
        <dbReference type="Google" id="ProtNLM"/>
    </source>
</evidence>
<proteinExistence type="predicted"/>
<name>A0A7G9WDI8_ALKCA</name>
<accession>A0A7G9WDI8</accession>
<dbReference type="AlphaFoldDB" id="A0A7G9WDI8"/>
<sequence>MEYRSRYSDDGLEPRQADGDINEVSYENQNLADGTMTGGVIGGLGGLALGAGLLIIPGLGPIIAAGPLAGILTGALTGGVAGGLVDYGIPEERSTHYESKVESGKILAIIKADERDVDHIAKDLREHHAKDVEVH</sequence>
<protein>
    <recommendedName>
        <fullName evidence="4">DUF1269 domain-containing protein</fullName>
    </recommendedName>
</protein>
<dbReference type="PANTHER" id="PTHR36109:SF2">
    <property type="entry name" value="MEMBRANE PROTEIN"/>
    <property type="match status" value="1"/>
</dbReference>
<keyword evidence="1" id="KW-0812">Transmembrane</keyword>
<feature type="transmembrane region" description="Helical" evidence="1">
    <location>
        <begin position="62"/>
        <end position="85"/>
    </location>
</feature>
<keyword evidence="1" id="KW-0472">Membrane</keyword>
<dbReference type="InterPro" id="IPR052948">
    <property type="entry name" value="Low_temp-induced_all0457"/>
</dbReference>
<evidence type="ECO:0000256" key="1">
    <source>
        <dbReference type="SAM" id="Phobius"/>
    </source>
</evidence>
<keyword evidence="1" id="KW-1133">Transmembrane helix</keyword>
<keyword evidence="3" id="KW-1185">Reference proteome</keyword>
<dbReference type="EMBL" id="CP058559">
    <property type="protein sequence ID" value="QNO16750.1"/>
    <property type="molecule type" value="Genomic_DNA"/>
</dbReference>
<dbReference type="PANTHER" id="PTHR36109">
    <property type="entry name" value="MEMBRANE PROTEIN-RELATED"/>
    <property type="match status" value="1"/>
</dbReference>